<dbReference type="EMBL" id="BOMV01000071">
    <property type="protein sequence ID" value="GIE99330.1"/>
    <property type="molecule type" value="Genomic_DNA"/>
</dbReference>
<comment type="caution">
    <text evidence="2">The sequence shown here is derived from an EMBL/GenBank/DDBJ whole genome shotgun (WGS) entry which is preliminary data.</text>
</comment>
<feature type="domain" description="Pyridoxamine 5'-phosphate oxidase N-terminal" evidence="1">
    <location>
        <begin position="9"/>
        <end position="135"/>
    </location>
</feature>
<reference evidence="2" key="1">
    <citation type="submission" date="2021-01" db="EMBL/GenBank/DDBJ databases">
        <title>Whole genome shotgun sequence of Actinoplanes rishiriensis NBRC 108556.</title>
        <authorList>
            <person name="Komaki H."/>
            <person name="Tamura T."/>
        </authorList>
    </citation>
    <scope>NUCLEOTIDE SEQUENCE</scope>
    <source>
        <strain evidence="2">NBRC 108556</strain>
    </source>
</reference>
<evidence type="ECO:0000259" key="1">
    <source>
        <dbReference type="Pfam" id="PF01243"/>
    </source>
</evidence>
<dbReference type="AlphaFoldDB" id="A0A919K272"/>
<dbReference type="Proteomes" id="UP000636960">
    <property type="component" value="Unassembled WGS sequence"/>
</dbReference>
<evidence type="ECO:0000313" key="2">
    <source>
        <dbReference type="EMBL" id="GIE99330.1"/>
    </source>
</evidence>
<dbReference type="PANTHER" id="PTHR39336:SF1">
    <property type="entry name" value="PYRIDOXAMINE PHOSPHATE OXIDASE FAMILY PROTEIN (AFU_ORTHOLOGUE AFUA_6G11440)"/>
    <property type="match status" value="1"/>
</dbReference>
<proteinExistence type="predicted"/>
<dbReference type="SUPFAM" id="SSF50475">
    <property type="entry name" value="FMN-binding split barrel"/>
    <property type="match status" value="1"/>
</dbReference>
<protein>
    <submittedName>
        <fullName evidence="2">Pyridoxamine 5'-phosphate oxidase</fullName>
    </submittedName>
</protein>
<evidence type="ECO:0000313" key="3">
    <source>
        <dbReference type="Proteomes" id="UP000636960"/>
    </source>
</evidence>
<gene>
    <name evidence="2" type="ORF">Ari01nite_67950</name>
</gene>
<dbReference type="PANTHER" id="PTHR39336">
    <property type="entry name" value="PYRIDOXAMINE PHOSPHATE OXIDASE FAMILY PROTEIN (AFU_ORTHOLOGUE AFUA_6G11440)"/>
    <property type="match status" value="1"/>
</dbReference>
<accession>A0A919K272</accession>
<dbReference type="InterPro" id="IPR012349">
    <property type="entry name" value="Split_barrel_FMN-bd"/>
</dbReference>
<name>A0A919K272_9ACTN</name>
<dbReference type="Pfam" id="PF01243">
    <property type="entry name" value="PNPOx_N"/>
    <property type="match status" value="1"/>
</dbReference>
<keyword evidence="3" id="KW-1185">Reference proteome</keyword>
<dbReference type="InterPro" id="IPR011576">
    <property type="entry name" value="Pyridox_Oxase_N"/>
</dbReference>
<sequence length="182" mass="20058">MKVHAGIDGRLRDFIERQPMFFVATAPTSADGHVNVSPKGMTGTFVVLGEHRVAYLDFHGSGAETIAHLRENGRITLMFCAFQGPPNIVRLHGRGRAVPVTHPGYADLLAEFPEPPDAHGARSIIDVDVHRVSDSCGYSVPLMTYEGDRDLLIRAHERRNDDDLAEYRRVKNGASIDGLPVF</sequence>
<dbReference type="Gene3D" id="2.30.110.10">
    <property type="entry name" value="Electron Transport, Fmn-binding Protein, Chain A"/>
    <property type="match status" value="1"/>
</dbReference>
<dbReference type="RefSeq" id="WP_203786318.1">
    <property type="nucleotide sequence ID" value="NZ_BOMV01000071.1"/>
</dbReference>
<organism evidence="2 3">
    <name type="scientific">Paractinoplanes rishiriensis</name>
    <dbReference type="NCBI Taxonomy" id="1050105"/>
    <lineage>
        <taxon>Bacteria</taxon>
        <taxon>Bacillati</taxon>
        <taxon>Actinomycetota</taxon>
        <taxon>Actinomycetes</taxon>
        <taxon>Micromonosporales</taxon>
        <taxon>Micromonosporaceae</taxon>
        <taxon>Paractinoplanes</taxon>
    </lineage>
</organism>